<evidence type="ECO:0000313" key="2">
    <source>
        <dbReference type="EMBL" id="KAF6723780.1"/>
    </source>
</evidence>
<accession>A0A834CBI2</accession>
<feature type="region of interest" description="Disordered" evidence="1">
    <location>
        <begin position="63"/>
        <end position="117"/>
    </location>
</feature>
<organism evidence="2 3">
    <name type="scientific">Oryzias melastigma</name>
    <name type="common">Marine medaka</name>
    <dbReference type="NCBI Taxonomy" id="30732"/>
    <lineage>
        <taxon>Eukaryota</taxon>
        <taxon>Metazoa</taxon>
        <taxon>Chordata</taxon>
        <taxon>Craniata</taxon>
        <taxon>Vertebrata</taxon>
        <taxon>Euteleostomi</taxon>
        <taxon>Actinopterygii</taxon>
        <taxon>Neopterygii</taxon>
        <taxon>Teleostei</taxon>
        <taxon>Neoteleostei</taxon>
        <taxon>Acanthomorphata</taxon>
        <taxon>Ovalentaria</taxon>
        <taxon>Atherinomorphae</taxon>
        <taxon>Beloniformes</taxon>
        <taxon>Adrianichthyidae</taxon>
        <taxon>Oryziinae</taxon>
        <taxon>Oryzias</taxon>
    </lineage>
</organism>
<sequence>MVCAYVTGKLTNQRPPLSSPRKKARGFRACARAVGARRRTAAGADAVRMVKSHLQTILNSHCFAREKERNPRNMPVAEQPTNDATSGRYDDVISSGPDYFLERPRSSTNDQTPPLPRVSLQMSTLTQQINLQSPAFRRGML</sequence>
<proteinExistence type="predicted"/>
<dbReference type="EMBL" id="WKFB01000415">
    <property type="protein sequence ID" value="KAF6723780.1"/>
    <property type="molecule type" value="Genomic_DNA"/>
</dbReference>
<evidence type="ECO:0000313" key="3">
    <source>
        <dbReference type="Proteomes" id="UP000646548"/>
    </source>
</evidence>
<comment type="caution">
    <text evidence="2">The sequence shown here is derived from an EMBL/GenBank/DDBJ whole genome shotgun (WGS) entry which is preliminary data.</text>
</comment>
<gene>
    <name evidence="2" type="ORF">FQA47_019436</name>
</gene>
<name>A0A834CBI2_ORYME</name>
<dbReference type="Proteomes" id="UP000646548">
    <property type="component" value="Unassembled WGS sequence"/>
</dbReference>
<dbReference type="AlphaFoldDB" id="A0A834CBI2"/>
<reference evidence="2" key="1">
    <citation type="journal article" name="BMC Genomics">
        <title>Long-read sequencing and de novo genome assembly of marine medaka (Oryzias melastigma).</title>
        <authorList>
            <person name="Liang P."/>
            <person name="Saqib H.S.A."/>
            <person name="Ni X."/>
            <person name="Shen Y."/>
        </authorList>
    </citation>
    <scope>NUCLEOTIDE SEQUENCE</scope>
    <source>
        <strain evidence="2">Bigg-433</strain>
    </source>
</reference>
<protein>
    <submittedName>
        <fullName evidence="2">Ornithine decarboxylase antizyme 1</fullName>
    </submittedName>
</protein>
<evidence type="ECO:0000256" key="1">
    <source>
        <dbReference type="SAM" id="MobiDB-lite"/>
    </source>
</evidence>